<dbReference type="EMBL" id="LNIX01000056">
    <property type="protein sequence ID" value="OXA37523.1"/>
    <property type="molecule type" value="Genomic_DNA"/>
</dbReference>
<dbReference type="PROSITE" id="PS50404">
    <property type="entry name" value="GST_NTER"/>
    <property type="match status" value="1"/>
</dbReference>
<accession>A0A226CX44</accession>
<protein>
    <submittedName>
        <fullName evidence="2">Hematopoietic prostaglandin D synthase</fullName>
    </submittedName>
</protein>
<keyword evidence="3" id="KW-1185">Reference proteome</keyword>
<reference evidence="2 3" key="1">
    <citation type="submission" date="2015-12" db="EMBL/GenBank/DDBJ databases">
        <title>The genome of Folsomia candida.</title>
        <authorList>
            <person name="Faddeeva A."/>
            <person name="Derks M.F."/>
            <person name="Anvar Y."/>
            <person name="Smit S."/>
            <person name="Van Straalen N."/>
            <person name="Roelofs D."/>
        </authorList>
    </citation>
    <scope>NUCLEOTIDE SEQUENCE [LARGE SCALE GENOMIC DNA]</scope>
    <source>
        <strain evidence="2 3">VU population</strain>
        <tissue evidence="2">Whole body</tissue>
    </source>
</reference>
<dbReference type="InterPro" id="IPR050213">
    <property type="entry name" value="GST_superfamily"/>
</dbReference>
<feature type="domain" description="GST N-terminal" evidence="1">
    <location>
        <begin position="5"/>
        <end position="89"/>
    </location>
</feature>
<dbReference type="Pfam" id="PF02798">
    <property type="entry name" value="GST_N"/>
    <property type="match status" value="1"/>
</dbReference>
<dbReference type="InterPro" id="IPR040079">
    <property type="entry name" value="Glutathione_S-Trfase"/>
</dbReference>
<dbReference type="AlphaFoldDB" id="A0A226CX44"/>
<name>A0A226CX44_FOLCA</name>
<dbReference type="CDD" id="cd03039">
    <property type="entry name" value="GST_N_Sigma_like"/>
    <property type="match status" value="1"/>
</dbReference>
<dbReference type="GO" id="GO:0006749">
    <property type="term" value="P:glutathione metabolic process"/>
    <property type="evidence" value="ECO:0007669"/>
    <property type="project" value="TreeGrafter"/>
</dbReference>
<dbReference type="GO" id="GO:0004364">
    <property type="term" value="F:glutathione transferase activity"/>
    <property type="evidence" value="ECO:0007669"/>
    <property type="project" value="UniProtKB-ARBA"/>
</dbReference>
<sequence>MSSQETYKLTYFTHRGMAEPIRLMFAYAGVQYTDERLKNDETYPAKKATFPWGTMPVLEVCPGQSEPKFVLAQVAAIGRYLAKRFNLDAKTEEDAAKCDEYVDALKDFGQGFFDVFVRFADADEALKSRIMSDLKEKQAPKYFGKFEDIASKVRLVSREQYNLDGYLCCESSLKLGQVFSRWESPRVE</sequence>
<comment type="caution">
    <text evidence="2">The sequence shown here is derived from an EMBL/GenBank/DDBJ whole genome shotgun (WGS) entry which is preliminary data.</text>
</comment>
<organism evidence="2 3">
    <name type="scientific">Folsomia candida</name>
    <name type="common">Springtail</name>
    <dbReference type="NCBI Taxonomy" id="158441"/>
    <lineage>
        <taxon>Eukaryota</taxon>
        <taxon>Metazoa</taxon>
        <taxon>Ecdysozoa</taxon>
        <taxon>Arthropoda</taxon>
        <taxon>Hexapoda</taxon>
        <taxon>Collembola</taxon>
        <taxon>Entomobryomorpha</taxon>
        <taxon>Isotomoidea</taxon>
        <taxon>Isotomidae</taxon>
        <taxon>Proisotominae</taxon>
        <taxon>Folsomia</taxon>
    </lineage>
</organism>
<proteinExistence type="predicted"/>
<dbReference type="PANTHER" id="PTHR11571">
    <property type="entry name" value="GLUTATHIONE S-TRANSFERASE"/>
    <property type="match status" value="1"/>
</dbReference>
<dbReference type="Gene3D" id="3.40.30.10">
    <property type="entry name" value="Glutaredoxin"/>
    <property type="match status" value="1"/>
</dbReference>
<dbReference type="InterPro" id="IPR004045">
    <property type="entry name" value="Glutathione_S-Trfase_N"/>
</dbReference>
<dbReference type="Gene3D" id="1.20.1050.10">
    <property type="match status" value="1"/>
</dbReference>
<gene>
    <name evidence="2" type="ORF">Fcan01_27732</name>
</gene>
<evidence type="ECO:0000313" key="3">
    <source>
        <dbReference type="Proteomes" id="UP000198287"/>
    </source>
</evidence>
<dbReference type="Proteomes" id="UP000198287">
    <property type="component" value="Unassembled WGS sequence"/>
</dbReference>
<dbReference type="SUPFAM" id="SSF52833">
    <property type="entry name" value="Thioredoxin-like"/>
    <property type="match status" value="1"/>
</dbReference>
<dbReference type="OrthoDB" id="414243at2759"/>
<evidence type="ECO:0000259" key="1">
    <source>
        <dbReference type="PROSITE" id="PS50404"/>
    </source>
</evidence>
<dbReference type="SFLD" id="SFLDS00019">
    <property type="entry name" value="Glutathione_Transferase_(cytos"/>
    <property type="match status" value="1"/>
</dbReference>
<dbReference type="InterPro" id="IPR036249">
    <property type="entry name" value="Thioredoxin-like_sf"/>
</dbReference>
<evidence type="ECO:0000313" key="2">
    <source>
        <dbReference type="EMBL" id="OXA37523.1"/>
    </source>
</evidence>